<evidence type="ECO:0000313" key="2">
    <source>
        <dbReference type="Proteomes" id="UP000814128"/>
    </source>
</evidence>
<dbReference type="Proteomes" id="UP000814128">
    <property type="component" value="Unassembled WGS sequence"/>
</dbReference>
<reference evidence="1" key="1">
    <citation type="submission" date="2021-02" db="EMBL/GenBank/DDBJ databases">
        <authorList>
            <consortium name="DOE Joint Genome Institute"/>
            <person name="Ahrendt S."/>
            <person name="Looney B.P."/>
            <person name="Miyauchi S."/>
            <person name="Morin E."/>
            <person name="Drula E."/>
            <person name="Courty P.E."/>
            <person name="Chicoki N."/>
            <person name="Fauchery L."/>
            <person name="Kohler A."/>
            <person name="Kuo A."/>
            <person name="Labutti K."/>
            <person name="Pangilinan J."/>
            <person name="Lipzen A."/>
            <person name="Riley R."/>
            <person name="Andreopoulos W."/>
            <person name="He G."/>
            <person name="Johnson J."/>
            <person name="Barry K.W."/>
            <person name="Grigoriev I.V."/>
            <person name="Nagy L."/>
            <person name="Hibbett D."/>
            <person name="Henrissat B."/>
            <person name="Matheny P.B."/>
            <person name="Labbe J."/>
            <person name="Martin F."/>
        </authorList>
    </citation>
    <scope>NUCLEOTIDE SEQUENCE</scope>
    <source>
        <strain evidence="1">EC-137</strain>
    </source>
</reference>
<organism evidence="1 2">
    <name type="scientific">Vararia minispora EC-137</name>
    <dbReference type="NCBI Taxonomy" id="1314806"/>
    <lineage>
        <taxon>Eukaryota</taxon>
        <taxon>Fungi</taxon>
        <taxon>Dikarya</taxon>
        <taxon>Basidiomycota</taxon>
        <taxon>Agaricomycotina</taxon>
        <taxon>Agaricomycetes</taxon>
        <taxon>Russulales</taxon>
        <taxon>Lachnocladiaceae</taxon>
        <taxon>Vararia</taxon>
    </lineage>
</organism>
<proteinExistence type="predicted"/>
<reference evidence="1" key="2">
    <citation type="journal article" date="2022" name="New Phytol.">
        <title>Evolutionary transition to the ectomycorrhizal habit in the genomes of a hyperdiverse lineage of mushroom-forming fungi.</title>
        <authorList>
            <person name="Looney B."/>
            <person name="Miyauchi S."/>
            <person name="Morin E."/>
            <person name="Drula E."/>
            <person name="Courty P.E."/>
            <person name="Kohler A."/>
            <person name="Kuo A."/>
            <person name="LaButti K."/>
            <person name="Pangilinan J."/>
            <person name="Lipzen A."/>
            <person name="Riley R."/>
            <person name="Andreopoulos W."/>
            <person name="He G."/>
            <person name="Johnson J."/>
            <person name="Nolan M."/>
            <person name="Tritt A."/>
            <person name="Barry K.W."/>
            <person name="Grigoriev I.V."/>
            <person name="Nagy L.G."/>
            <person name="Hibbett D."/>
            <person name="Henrissat B."/>
            <person name="Matheny P.B."/>
            <person name="Labbe J."/>
            <person name="Martin F.M."/>
        </authorList>
    </citation>
    <scope>NUCLEOTIDE SEQUENCE</scope>
    <source>
        <strain evidence="1">EC-137</strain>
    </source>
</reference>
<evidence type="ECO:0000313" key="1">
    <source>
        <dbReference type="EMBL" id="KAI0032893.1"/>
    </source>
</evidence>
<protein>
    <submittedName>
        <fullName evidence="1">Apoptosis inhibitory protein 5-domain-containing protein</fullName>
    </submittedName>
</protein>
<sequence>MDAAAVENERETREFIRRAERTPLPTSSVRREALEKLIDLSRVSQAPLKKLAADNITKFLKGFPDLEEDAINAVYDLCEDNDPGVRMNGYRAIVQMSKEQSKWIKRNADVLVQLLQSEEADEVVFVKKALASHLDMDSKVTLGVLCDQIAPAGEPADEDERITRERLRSLVLNFMCVEHRRAIVERHASRAGSEQEKVLIDGLFRAIDRFDVSLANRVVKEILVYLPSFKGRPYVRGNDLVTRLLKRAEPLLDADLNSRSEYPALSVQTREYLNLALYVCVERSAASSAQVLDFYGTRLNPPELLKLSPDSKLFLLVQLAEAWGACDASEIDRDRVRRHVSDCATLMLPGFVKMGPHDERPWKAMGTHAELFWEALAATWSSFSLTAQPFPITPSSTLDTVRKA</sequence>
<name>A0ACB8QM36_9AGAM</name>
<keyword evidence="2" id="KW-1185">Reference proteome</keyword>
<gene>
    <name evidence="1" type="ORF">K488DRAFT_85420</name>
</gene>
<accession>A0ACB8QM36</accession>
<dbReference type="EMBL" id="MU273533">
    <property type="protein sequence ID" value="KAI0032893.1"/>
    <property type="molecule type" value="Genomic_DNA"/>
</dbReference>
<comment type="caution">
    <text evidence="1">The sequence shown here is derived from an EMBL/GenBank/DDBJ whole genome shotgun (WGS) entry which is preliminary data.</text>
</comment>